<dbReference type="EMBL" id="CP036291">
    <property type="protein sequence ID" value="QDU90932.1"/>
    <property type="molecule type" value="Genomic_DNA"/>
</dbReference>
<dbReference type="OrthoDB" id="292835at2"/>
<proteinExistence type="predicted"/>
<reference evidence="1 2" key="1">
    <citation type="submission" date="2019-02" db="EMBL/GenBank/DDBJ databases">
        <title>Deep-cultivation of Planctomycetes and their phenomic and genomic characterization uncovers novel biology.</title>
        <authorList>
            <person name="Wiegand S."/>
            <person name="Jogler M."/>
            <person name="Boedeker C."/>
            <person name="Pinto D."/>
            <person name="Vollmers J."/>
            <person name="Rivas-Marin E."/>
            <person name="Kohn T."/>
            <person name="Peeters S.H."/>
            <person name="Heuer A."/>
            <person name="Rast P."/>
            <person name="Oberbeckmann S."/>
            <person name="Bunk B."/>
            <person name="Jeske O."/>
            <person name="Meyerdierks A."/>
            <person name="Storesund J.E."/>
            <person name="Kallscheuer N."/>
            <person name="Luecker S."/>
            <person name="Lage O.M."/>
            <person name="Pohl T."/>
            <person name="Merkel B.J."/>
            <person name="Hornburger P."/>
            <person name="Mueller R.-W."/>
            <person name="Bruemmer F."/>
            <person name="Labrenz M."/>
            <person name="Spormann A.M."/>
            <person name="Op den Camp H."/>
            <person name="Overmann J."/>
            <person name="Amann R."/>
            <person name="Jetten M.S.M."/>
            <person name="Mascher T."/>
            <person name="Medema M.H."/>
            <person name="Devos D.P."/>
            <person name="Kaster A.-K."/>
            <person name="Ovreas L."/>
            <person name="Rohde M."/>
            <person name="Galperin M.Y."/>
            <person name="Jogler C."/>
        </authorList>
    </citation>
    <scope>NUCLEOTIDE SEQUENCE [LARGE SCALE GENOMIC DNA]</scope>
    <source>
        <strain evidence="1 2">Pla175</strain>
    </source>
</reference>
<keyword evidence="2" id="KW-1185">Reference proteome</keyword>
<dbReference type="SUPFAM" id="SSF49899">
    <property type="entry name" value="Concanavalin A-like lectins/glucanases"/>
    <property type="match status" value="1"/>
</dbReference>
<dbReference type="Gene3D" id="2.60.120.200">
    <property type="match status" value="1"/>
</dbReference>
<evidence type="ECO:0008006" key="3">
    <source>
        <dbReference type="Google" id="ProtNLM"/>
    </source>
</evidence>
<accession>A0A518DHL0</accession>
<evidence type="ECO:0000313" key="2">
    <source>
        <dbReference type="Proteomes" id="UP000317429"/>
    </source>
</evidence>
<evidence type="ECO:0000313" key="1">
    <source>
        <dbReference type="EMBL" id="QDU90932.1"/>
    </source>
</evidence>
<dbReference type="Pfam" id="PF13385">
    <property type="entry name" value="Laminin_G_3"/>
    <property type="match status" value="1"/>
</dbReference>
<gene>
    <name evidence="1" type="ORF">Pla175_43460</name>
</gene>
<organism evidence="1 2">
    <name type="scientific">Pirellulimonas nuda</name>
    <dbReference type="NCBI Taxonomy" id="2528009"/>
    <lineage>
        <taxon>Bacteria</taxon>
        <taxon>Pseudomonadati</taxon>
        <taxon>Planctomycetota</taxon>
        <taxon>Planctomycetia</taxon>
        <taxon>Pirellulales</taxon>
        <taxon>Lacipirellulaceae</taxon>
        <taxon>Pirellulimonas</taxon>
    </lineage>
</organism>
<dbReference type="InterPro" id="IPR013320">
    <property type="entry name" value="ConA-like_dom_sf"/>
</dbReference>
<dbReference type="Proteomes" id="UP000317429">
    <property type="component" value="Chromosome"/>
</dbReference>
<dbReference type="AlphaFoldDB" id="A0A518DHL0"/>
<dbReference type="InterPro" id="IPR013424">
    <property type="entry name" value="Ice-binding_C"/>
</dbReference>
<name>A0A518DHL0_9BACT</name>
<sequence>MRFDLSSCARLGRGVLVASSLICVATAGAEAALIRHWALDEANLTDPGNNTYAGIIDSTGNSTGATLFGYNAGKDMAALGVVNVPGPTGFGTAYNFTEVPGENAGISGVFTNSLDAIPATGDFSLQVVMNSTNVAGNSNLFSNNNGQGGRAGLQTDASGNLFWFHNGGVNITTTANVTDGAWHMVGIAREGTRFDLFVDGVIVGTGDSAGAISTAQSWMIGRQRSSGGGYNGLVADVKIYDSYQLPGALVPEPAGIALLGLAAAAMAAGSRRGRMVS</sequence>
<dbReference type="NCBIfam" id="TIGR02595">
    <property type="entry name" value="PEP_CTERM"/>
    <property type="match status" value="1"/>
</dbReference>
<dbReference type="KEGG" id="pnd:Pla175_43460"/>
<protein>
    <recommendedName>
        <fullName evidence="3">LamG-like jellyroll fold domain-containing protein</fullName>
    </recommendedName>
</protein>